<dbReference type="InterPro" id="IPR001094">
    <property type="entry name" value="Flavdoxin-like"/>
</dbReference>
<evidence type="ECO:0000256" key="7">
    <source>
        <dbReference type="ARBA" id="ARBA00022857"/>
    </source>
</evidence>
<comment type="subcellular location">
    <subcellularLocation>
        <location evidence="9">Cytoplasm</location>
    </subcellularLocation>
    <subcellularLocation>
        <location evidence="9">Mitochondrion</location>
    </subcellularLocation>
    <text evidence="9">Relocalizes to mitochondria after H(2)O(2) exposure.</text>
</comment>
<keyword evidence="5 9" id="KW-0288">FMN</keyword>
<dbReference type="EC" id="1.18.1.-" evidence="9"/>
<comment type="similarity">
    <text evidence="9">Belongs to the NADPH-dependent diflavin oxidoreductase NDOR1 family.</text>
</comment>
<evidence type="ECO:0000259" key="10">
    <source>
        <dbReference type="PROSITE" id="PS50902"/>
    </source>
</evidence>
<dbReference type="InterPro" id="IPR017938">
    <property type="entry name" value="Riboflavin_synthase-like_b-brl"/>
</dbReference>
<evidence type="ECO:0000256" key="9">
    <source>
        <dbReference type="HAMAP-Rule" id="MF_03178"/>
    </source>
</evidence>
<evidence type="ECO:0000256" key="3">
    <source>
        <dbReference type="ARBA" id="ARBA00022490"/>
    </source>
</evidence>
<dbReference type="PRINTS" id="PR00371">
    <property type="entry name" value="FPNCR"/>
</dbReference>
<feature type="binding site" evidence="9">
    <location>
        <position position="455"/>
    </location>
    <ligand>
        <name>NADP(+)</name>
        <dbReference type="ChEBI" id="CHEBI:58349"/>
    </ligand>
</feature>
<keyword evidence="8 9" id="KW-0560">Oxidoreductase</keyword>
<comment type="catalytic activity">
    <reaction evidence="9">
        <text>2 oxidized [2Fe-2S]-[protein] + NADPH = 2 reduced [2Fe-2S]-[protein] + NADP(+) + H(+)</text>
        <dbReference type="Rhea" id="RHEA:67716"/>
        <dbReference type="Rhea" id="RHEA-COMP:17327"/>
        <dbReference type="Rhea" id="RHEA-COMP:17328"/>
        <dbReference type="ChEBI" id="CHEBI:15378"/>
        <dbReference type="ChEBI" id="CHEBI:33737"/>
        <dbReference type="ChEBI" id="CHEBI:33738"/>
        <dbReference type="ChEBI" id="CHEBI:57783"/>
        <dbReference type="ChEBI" id="CHEBI:58349"/>
    </reaction>
</comment>
<dbReference type="Gene3D" id="3.40.50.80">
    <property type="entry name" value="Nucleotide-binding domain of ferredoxin-NADP reductase (FNR) module"/>
    <property type="match status" value="1"/>
</dbReference>
<evidence type="ECO:0000256" key="5">
    <source>
        <dbReference type="ARBA" id="ARBA00022643"/>
    </source>
</evidence>
<keyword evidence="3 9" id="KW-0963">Cytoplasm</keyword>
<feature type="binding site" evidence="9">
    <location>
        <position position="594"/>
    </location>
    <ligand>
        <name>FAD</name>
        <dbReference type="ChEBI" id="CHEBI:57692"/>
    </ligand>
</feature>
<keyword evidence="13" id="KW-1185">Reference proteome</keyword>
<sequence>MSDANGADPDRSILILYATETGNAQDVADRIARQCRRIHVKARVLSMDAYPATDLISEPLVIFVVSTTGSGIEPRSMTPLWNMLLRSDLPEDLFDELYFATFGLGDTAYEKFCWPAKKLTRRMEKLGATRIHSTGEGDDQHPLGLDGALEPWITGLANSLLELLPLPEGLESLPSDYIFPSRVSLKKTSEPDSFEEPLNSDPAYHDATVKTNIRITAKDWYQDVRHLEFDFEDDIQYSPGDIAIIHPQTHPDDVEMFLSSMSWGNIADEPYLIERNYDDQSLPDHLPKVSTLRTIFTRYLDFNAVPRRTFFRYLRDFTAEEIEKERLDEFLSDSPEGADDLYEYCYRPKRTICEVLSDFRNVKIPKDYIFDVFPFLRPRQFSIASSVKRHPRQIHLCVAMVHYKTKWIKAPRRGICSTYLSRLKPGDSLKIGLQKGFIRLPENKETPIICVGPGTGVAPMRAIIEERVHNESHENTLYFGCRSRHKDQHYKDEWEDYAAKNALHYRLACSRDGPEGVARIYVQDLMKEDAERIWKLLDKEGAWVIISGSSNKMPASVKEAIRYSVQQCGGRTEEEAKEYVQMLERTGRLIEECWS</sequence>
<dbReference type="InterPro" id="IPR023173">
    <property type="entry name" value="NADPH_Cyt_P450_Rdtase_alpha"/>
</dbReference>
<proteinExistence type="inferred from homology"/>
<evidence type="ECO:0000256" key="8">
    <source>
        <dbReference type="ARBA" id="ARBA00023002"/>
    </source>
</evidence>
<dbReference type="SUPFAM" id="SSF63380">
    <property type="entry name" value="Riboflavin synthase domain-like"/>
    <property type="match status" value="1"/>
</dbReference>
<dbReference type="SUPFAM" id="SSF52343">
    <property type="entry name" value="Ferredoxin reductase-like, C-terminal NADP-linked domain"/>
    <property type="match status" value="1"/>
</dbReference>
<dbReference type="Gene3D" id="1.20.990.10">
    <property type="entry name" value="NADPH-cytochrome p450 Reductase, Chain A, domain 3"/>
    <property type="match status" value="1"/>
</dbReference>
<evidence type="ECO:0000313" key="13">
    <source>
        <dbReference type="Proteomes" id="UP001498398"/>
    </source>
</evidence>
<feature type="binding site" evidence="9">
    <location>
        <begin position="510"/>
        <end position="511"/>
    </location>
    <ligand>
        <name>NADP(+)</name>
        <dbReference type="ChEBI" id="CHEBI:58349"/>
    </ligand>
</feature>
<dbReference type="SUPFAM" id="SSF52218">
    <property type="entry name" value="Flavoproteins"/>
    <property type="match status" value="1"/>
</dbReference>
<dbReference type="InterPro" id="IPR028879">
    <property type="entry name" value="NDOR1"/>
</dbReference>
<dbReference type="EMBL" id="JBANRG010000075">
    <property type="protein sequence ID" value="KAK7439064.1"/>
    <property type="molecule type" value="Genomic_DNA"/>
</dbReference>
<comment type="subunit">
    <text evidence="9">Interacts with DRE2; as part of the cytosolic iron-sulfur (Fe-S) protein assembly (CIA) machinery.</text>
</comment>
<keyword evidence="7 9" id="KW-0521">NADP</keyword>
<evidence type="ECO:0000256" key="1">
    <source>
        <dbReference type="ARBA" id="ARBA00001917"/>
    </source>
</evidence>
<keyword evidence="9" id="KW-0496">Mitochondrion</keyword>
<comment type="caution">
    <text evidence="12">The sequence shown here is derived from an EMBL/GenBank/DDBJ whole genome shotgun (WGS) entry which is preliminary data.</text>
</comment>
<feature type="binding site" evidence="9">
    <location>
        <begin position="519"/>
        <end position="523"/>
    </location>
    <ligand>
        <name>NADP(+)</name>
        <dbReference type="ChEBI" id="CHEBI:58349"/>
    </ligand>
</feature>
<organism evidence="12 13">
    <name type="scientific">Marasmiellus scandens</name>
    <dbReference type="NCBI Taxonomy" id="2682957"/>
    <lineage>
        <taxon>Eukaryota</taxon>
        <taxon>Fungi</taxon>
        <taxon>Dikarya</taxon>
        <taxon>Basidiomycota</taxon>
        <taxon>Agaricomycotina</taxon>
        <taxon>Agaricomycetes</taxon>
        <taxon>Agaricomycetidae</taxon>
        <taxon>Agaricales</taxon>
        <taxon>Marasmiineae</taxon>
        <taxon>Omphalotaceae</taxon>
        <taxon>Marasmiellus</taxon>
    </lineage>
</organism>
<feature type="binding site" evidence="9">
    <location>
        <begin position="414"/>
        <end position="417"/>
    </location>
    <ligand>
        <name>FAD</name>
        <dbReference type="ChEBI" id="CHEBI:57692"/>
    </ligand>
</feature>
<feature type="binding site" evidence="9">
    <location>
        <begin position="66"/>
        <end position="69"/>
    </location>
    <ligand>
        <name>FMN</name>
        <dbReference type="ChEBI" id="CHEBI:58210"/>
    </ligand>
</feature>
<comment type="similarity">
    <text evidence="9">In the C-terminal section; belongs to the flavoprotein pyridine nucleotide cytochrome reductase family.</text>
</comment>
<reference evidence="12 13" key="1">
    <citation type="submission" date="2024-01" db="EMBL/GenBank/DDBJ databases">
        <title>A draft genome for the cacao thread blight pathogen Marasmiellus scandens.</title>
        <authorList>
            <person name="Baruah I.K."/>
            <person name="Leung J."/>
            <person name="Bukari Y."/>
            <person name="Amoako-Attah I."/>
            <person name="Meinhardt L.W."/>
            <person name="Bailey B.A."/>
            <person name="Cohen S.P."/>
        </authorList>
    </citation>
    <scope>NUCLEOTIDE SEQUENCE [LARGE SCALE GENOMIC DNA]</scope>
    <source>
        <strain evidence="12 13">GH-19</strain>
    </source>
</reference>
<gene>
    <name evidence="9 12" type="primary">TAH18</name>
    <name evidence="12" type="ORF">VKT23_017770</name>
</gene>
<dbReference type="InterPro" id="IPR017927">
    <property type="entry name" value="FAD-bd_FR_type"/>
</dbReference>
<protein>
    <recommendedName>
        <fullName evidence="9">NADPH-dependent diflavin oxidoreductase 1</fullName>
        <ecNumber evidence="9">1.18.1.-</ecNumber>
    </recommendedName>
    <alternativeName>
        <fullName evidence="9">NADPH-dependent FMN and FAD-containing oxidoreductase</fullName>
    </alternativeName>
</protein>
<comment type="function">
    <text evidence="9">NADPH-dependent reductase which is a central component of the cytosolic iron-sulfur (Fe-S) protein assembly (CIA) machinery. Transfers electrons from NADPH via its FAD and FMN prosthetic groups to the [2Fe-2S] cluster of DRE2, another key component of the CIA machinery. In turn, this reduced cluster provides electrons for assembly of cytosolic iron-sulfur cluster proteins. Positively controls H(2)O(2)-induced cell death.</text>
</comment>
<dbReference type="Gene3D" id="3.40.50.360">
    <property type="match status" value="1"/>
</dbReference>
<feature type="domain" description="Flavodoxin-like" evidence="10">
    <location>
        <begin position="13"/>
        <end position="157"/>
    </location>
</feature>
<dbReference type="InterPro" id="IPR029039">
    <property type="entry name" value="Flavoprotein-like_sf"/>
</dbReference>
<dbReference type="Pfam" id="PF00258">
    <property type="entry name" value="Flavodoxin_1"/>
    <property type="match status" value="1"/>
</dbReference>
<dbReference type="PANTHER" id="PTHR19384:SF10">
    <property type="entry name" value="NADPH-DEPENDENT DIFLAVIN OXIDOREDUCTASE 1"/>
    <property type="match status" value="1"/>
</dbReference>
<dbReference type="Gene3D" id="2.40.30.10">
    <property type="entry name" value="Translation factors"/>
    <property type="match status" value="1"/>
</dbReference>
<comment type="cofactor">
    <cofactor evidence="1 9">
        <name>FMN</name>
        <dbReference type="ChEBI" id="CHEBI:58210"/>
    </cofactor>
</comment>
<dbReference type="InterPro" id="IPR001709">
    <property type="entry name" value="Flavoprot_Pyr_Nucl_cyt_Rdtase"/>
</dbReference>
<evidence type="ECO:0000259" key="11">
    <source>
        <dbReference type="PROSITE" id="PS51384"/>
    </source>
</evidence>
<comment type="cofactor">
    <cofactor evidence="2 9">
        <name>FAD</name>
        <dbReference type="ChEBI" id="CHEBI:57692"/>
    </cofactor>
</comment>
<keyword evidence="4 9" id="KW-0285">Flavoprotein</keyword>
<dbReference type="HAMAP" id="MF_03178">
    <property type="entry name" value="NDOR1"/>
    <property type="match status" value="1"/>
</dbReference>
<name>A0ABR1IRA6_9AGAR</name>
<evidence type="ECO:0000256" key="6">
    <source>
        <dbReference type="ARBA" id="ARBA00022827"/>
    </source>
</evidence>
<evidence type="ECO:0000256" key="4">
    <source>
        <dbReference type="ARBA" id="ARBA00022630"/>
    </source>
</evidence>
<dbReference type="InterPro" id="IPR008254">
    <property type="entry name" value="Flavodoxin/NO_synth"/>
</dbReference>
<feature type="binding site" evidence="9">
    <location>
        <position position="139"/>
    </location>
    <ligand>
        <name>FMN</name>
        <dbReference type="ChEBI" id="CHEBI:58210"/>
    </ligand>
</feature>
<dbReference type="Pfam" id="PF00667">
    <property type="entry name" value="FAD_binding_1"/>
    <property type="match status" value="1"/>
</dbReference>
<evidence type="ECO:0000313" key="12">
    <source>
        <dbReference type="EMBL" id="KAK7439064.1"/>
    </source>
</evidence>
<feature type="binding site" evidence="9">
    <location>
        <begin position="19"/>
        <end position="24"/>
    </location>
    <ligand>
        <name>FMN</name>
        <dbReference type="ChEBI" id="CHEBI:58210"/>
    </ligand>
</feature>
<dbReference type="PANTHER" id="PTHR19384">
    <property type="entry name" value="NITRIC OXIDE SYNTHASE-RELATED"/>
    <property type="match status" value="1"/>
</dbReference>
<dbReference type="Proteomes" id="UP001498398">
    <property type="component" value="Unassembled WGS sequence"/>
</dbReference>
<evidence type="ECO:0000256" key="2">
    <source>
        <dbReference type="ARBA" id="ARBA00001974"/>
    </source>
</evidence>
<feature type="domain" description="FAD-binding FR-type" evidence="11">
    <location>
        <begin position="202"/>
        <end position="441"/>
    </location>
</feature>
<comment type="similarity">
    <text evidence="9">In the N-terminal section; belongs to the flavodoxin family.</text>
</comment>
<keyword evidence="6 9" id="KW-0274">FAD</keyword>
<dbReference type="Pfam" id="PF00175">
    <property type="entry name" value="NAD_binding_1"/>
    <property type="match status" value="1"/>
</dbReference>
<dbReference type="PROSITE" id="PS51384">
    <property type="entry name" value="FAD_FR"/>
    <property type="match status" value="1"/>
</dbReference>
<dbReference type="InterPro" id="IPR001433">
    <property type="entry name" value="OxRdtase_FAD/NAD-bd"/>
</dbReference>
<dbReference type="InterPro" id="IPR039261">
    <property type="entry name" value="FNR_nucleotide-bd"/>
</dbReference>
<dbReference type="PRINTS" id="PR00369">
    <property type="entry name" value="FLAVODOXIN"/>
</dbReference>
<comment type="caution">
    <text evidence="9">Lacks conserved residue(s) required for the propagation of feature annotation.</text>
</comment>
<dbReference type="InterPro" id="IPR003097">
    <property type="entry name" value="CysJ-like_FAD-binding"/>
</dbReference>
<dbReference type="PROSITE" id="PS50902">
    <property type="entry name" value="FLAVODOXIN_LIKE"/>
    <property type="match status" value="1"/>
</dbReference>
<accession>A0ABR1IRA6</accession>
<feature type="binding site" evidence="9">
    <location>
        <begin position="379"/>
        <end position="382"/>
    </location>
    <ligand>
        <name>FAD</name>
        <dbReference type="ChEBI" id="CHEBI:57692"/>
    </ligand>
</feature>